<organism evidence="2 3">
    <name type="scientific">Pedobacter hiemivivus</name>
    <dbReference type="NCBI Taxonomy" id="2530454"/>
    <lineage>
        <taxon>Bacteria</taxon>
        <taxon>Pseudomonadati</taxon>
        <taxon>Bacteroidota</taxon>
        <taxon>Sphingobacteriia</taxon>
        <taxon>Sphingobacteriales</taxon>
        <taxon>Sphingobacteriaceae</taxon>
        <taxon>Pedobacter</taxon>
    </lineage>
</organism>
<dbReference type="PANTHER" id="PTHR22893:SF91">
    <property type="entry name" value="NADPH DEHYDROGENASE 2-RELATED"/>
    <property type="match status" value="1"/>
</dbReference>
<sequence>MPDEQVTDDVPVILILVESSNQRTDEYGGSFENRSRFVLELIKELITVAGEAKVGIKLSPSIAIHNMFEPNPLELYNYLITELNKLPIAYFHLMQPLFPLDELPHYPKNVLTSFGHLTEKNIIVNGGYNRETAEAELQATQRNLYLLVACFWPIPICPEGLN</sequence>
<evidence type="ECO:0000313" key="3">
    <source>
        <dbReference type="Proteomes" id="UP000309594"/>
    </source>
</evidence>
<name>A0A4U1GL40_9SPHI</name>
<dbReference type="Proteomes" id="UP000309594">
    <property type="component" value="Unassembled WGS sequence"/>
</dbReference>
<dbReference type="Pfam" id="PF00724">
    <property type="entry name" value="Oxidored_FMN"/>
    <property type="match status" value="1"/>
</dbReference>
<dbReference type="GO" id="GO:0016491">
    <property type="term" value="F:oxidoreductase activity"/>
    <property type="evidence" value="ECO:0007669"/>
    <property type="project" value="InterPro"/>
</dbReference>
<evidence type="ECO:0000259" key="1">
    <source>
        <dbReference type="Pfam" id="PF00724"/>
    </source>
</evidence>
<feature type="domain" description="NADH:flavin oxidoreductase/NADH oxidase N-terminal" evidence="1">
    <location>
        <begin position="18"/>
        <end position="143"/>
    </location>
</feature>
<dbReference type="RefSeq" id="WP_136879331.1">
    <property type="nucleotide sequence ID" value="NZ_SWDX01000002.1"/>
</dbReference>
<dbReference type="GO" id="GO:0010181">
    <property type="term" value="F:FMN binding"/>
    <property type="evidence" value="ECO:0007669"/>
    <property type="project" value="InterPro"/>
</dbReference>
<dbReference type="SUPFAM" id="SSF51395">
    <property type="entry name" value="FMN-linked oxidoreductases"/>
    <property type="match status" value="1"/>
</dbReference>
<reference evidence="2 3" key="1">
    <citation type="submission" date="2019-04" db="EMBL/GenBank/DDBJ databases">
        <title>Pedobacter sp. RP-1-16 sp. nov., isolated from Arctic soil.</title>
        <authorList>
            <person name="Dahal R.H."/>
            <person name="Kim D.-U."/>
        </authorList>
    </citation>
    <scope>NUCLEOTIDE SEQUENCE [LARGE SCALE GENOMIC DNA]</scope>
    <source>
        <strain evidence="2 3">RP-1-16</strain>
    </source>
</reference>
<dbReference type="Gene3D" id="3.20.20.70">
    <property type="entry name" value="Aldolase class I"/>
    <property type="match status" value="1"/>
</dbReference>
<dbReference type="InterPro" id="IPR013785">
    <property type="entry name" value="Aldolase_TIM"/>
</dbReference>
<dbReference type="InterPro" id="IPR001155">
    <property type="entry name" value="OxRdtase_FMN_N"/>
</dbReference>
<dbReference type="PANTHER" id="PTHR22893">
    <property type="entry name" value="NADH OXIDOREDUCTASE-RELATED"/>
    <property type="match status" value="1"/>
</dbReference>
<dbReference type="AlphaFoldDB" id="A0A4U1GL40"/>
<dbReference type="InterPro" id="IPR045247">
    <property type="entry name" value="Oye-like"/>
</dbReference>
<dbReference type="EMBL" id="SWDX01000002">
    <property type="protein sequence ID" value="TKC63693.1"/>
    <property type="molecule type" value="Genomic_DNA"/>
</dbReference>
<gene>
    <name evidence="2" type="ORF">FBD94_04915</name>
</gene>
<proteinExistence type="predicted"/>
<protein>
    <recommendedName>
        <fullName evidence="1">NADH:flavin oxidoreductase/NADH oxidase N-terminal domain-containing protein</fullName>
    </recommendedName>
</protein>
<evidence type="ECO:0000313" key="2">
    <source>
        <dbReference type="EMBL" id="TKC63693.1"/>
    </source>
</evidence>
<comment type="caution">
    <text evidence="2">The sequence shown here is derived from an EMBL/GenBank/DDBJ whole genome shotgun (WGS) entry which is preliminary data.</text>
</comment>
<accession>A0A4U1GL40</accession>